<name>A0A3N4JLF2_9PEZI</name>
<dbReference type="Proteomes" id="UP000276215">
    <property type="component" value="Unassembled WGS sequence"/>
</dbReference>
<organism evidence="3 4">
    <name type="scientific">Choiromyces venosus 120613-1</name>
    <dbReference type="NCBI Taxonomy" id="1336337"/>
    <lineage>
        <taxon>Eukaryota</taxon>
        <taxon>Fungi</taxon>
        <taxon>Dikarya</taxon>
        <taxon>Ascomycota</taxon>
        <taxon>Pezizomycotina</taxon>
        <taxon>Pezizomycetes</taxon>
        <taxon>Pezizales</taxon>
        <taxon>Tuberaceae</taxon>
        <taxon>Choiromyces</taxon>
    </lineage>
</organism>
<dbReference type="STRING" id="1336337.A0A3N4JLF2"/>
<accession>A0A3N4JLF2</accession>
<reference evidence="3 4" key="1">
    <citation type="journal article" date="2018" name="Nat. Ecol. Evol.">
        <title>Pezizomycetes genomes reveal the molecular basis of ectomycorrhizal truffle lifestyle.</title>
        <authorList>
            <person name="Murat C."/>
            <person name="Payen T."/>
            <person name="Noel B."/>
            <person name="Kuo A."/>
            <person name="Morin E."/>
            <person name="Chen J."/>
            <person name="Kohler A."/>
            <person name="Krizsan K."/>
            <person name="Balestrini R."/>
            <person name="Da Silva C."/>
            <person name="Montanini B."/>
            <person name="Hainaut M."/>
            <person name="Levati E."/>
            <person name="Barry K.W."/>
            <person name="Belfiori B."/>
            <person name="Cichocki N."/>
            <person name="Clum A."/>
            <person name="Dockter R.B."/>
            <person name="Fauchery L."/>
            <person name="Guy J."/>
            <person name="Iotti M."/>
            <person name="Le Tacon F."/>
            <person name="Lindquist E.A."/>
            <person name="Lipzen A."/>
            <person name="Malagnac F."/>
            <person name="Mello A."/>
            <person name="Molinier V."/>
            <person name="Miyauchi S."/>
            <person name="Poulain J."/>
            <person name="Riccioni C."/>
            <person name="Rubini A."/>
            <person name="Sitrit Y."/>
            <person name="Splivallo R."/>
            <person name="Traeger S."/>
            <person name="Wang M."/>
            <person name="Zifcakova L."/>
            <person name="Wipf D."/>
            <person name="Zambonelli A."/>
            <person name="Paolocci F."/>
            <person name="Nowrousian M."/>
            <person name="Ottonello S."/>
            <person name="Baldrian P."/>
            <person name="Spatafora J.W."/>
            <person name="Henrissat B."/>
            <person name="Nagy L.G."/>
            <person name="Aury J.M."/>
            <person name="Wincker P."/>
            <person name="Grigoriev I.V."/>
            <person name="Bonfante P."/>
            <person name="Martin F.M."/>
        </authorList>
    </citation>
    <scope>NUCLEOTIDE SEQUENCE [LARGE SCALE GENOMIC DNA]</scope>
    <source>
        <strain evidence="3 4">120613-1</strain>
    </source>
</reference>
<keyword evidence="4" id="KW-1185">Reference proteome</keyword>
<evidence type="ECO:0000313" key="4">
    <source>
        <dbReference type="Proteomes" id="UP000276215"/>
    </source>
</evidence>
<evidence type="ECO:0008006" key="5">
    <source>
        <dbReference type="Google" id="ProtNLM"/>
    </source>
</evidence>
<keyword evidence="2" id="KW-0186">Copper</keyword>
<dbReference type="EMBL" id="ML120403">
    <property type="protein sequence ID" value="RPA97581.1"/>
    <property type="molecule type" value="Genomic_DNA"/>
</dbReference>
<evidence type="ECO:0000313" key="3">
    <source>
        <dbReference type="EMBL" id="RPA97581.1"/>
    </source>
</evidence>
<comment type="cofactor">
    <cofactor evidence="1">
        <name>Cu(2+)</name>
        <dbReference type="ChEBI" id="CHEBI:29036"/>
    </cofactor>
</comment>
<protein>
    <recommendedName>
        <fullName evidence="5">Chitin-binding type-4 domain-containing protein</fullName>
    </recommendedName>
</protein>
<gene>
    <name evidence="3" type="ORF">L873DRAFT_1836349</name>
</gene>
<dbReference type="InterPro" id="IPR052282">
    <property type="entry name" value="Starch-active_LPMO"/>
</dbReference>
<evidence type="ECO:0000256" key="1">
    <source>
        <dbReference type="ARBA" id="ARBA00001973"/>
    </source>
</evidence>
<dbReference type="AlphaFoldDB" id="A0A3N4JLF2"/>
<dbReference type="PANTHER" id="PTHR36575">
    <property type="entry name" value="BINDING PROTEIN, PUTATIVE (AFU_ORTHOLOGUE AFUA_1G14430)-RELATED"/>
    <property type="match status" value="1"/>
</dbReference>
<evidence type="ECO:0000256" key="2">
    <source>
        <dbReference type="ARBA" id="ARBA00023008"/>
    </source>
</evidence>
<sequence length="200" mass="21961">MLTSNCHVLVPIRTRNIMIRSIVQRQTLTKPGLAYKTACENTAYSAQSSDQYGPCKGLVFTPFLPTFDQHLTTMIQQQMSNDGKTYNASTSNFILCKSYQYADNKVAHRFPAGTTVPIRFEIHAPHPGVVNMSVVNKVSNSLIGAPLKTFSSFGSTNGNAGELSWSFVMSNVGGRCAVGGRCVLQFWADQTYTSRLGFTQ</sequence>
<proteinExistence type="predicted"/>
<dbReference type="PANTHER" id="PTHR36575:SF2">
    <property type="entry name" value="CHITIN-BINDING TYPE-4 DOMAIN-CONTAINING PROTEIN-RELATED"/>
    <property type="match status" value="1"/>
</dbReference>